<feature type="region of interest" description="Disordered" evidence="1">
    <location>
        <begin position="119"/>
        <end position="142"/>
    </location>
</feature>
<name>A0A1B0D7P6_PHLPP</name>
<dbReference type="Gene3D" id="1.20.5.170">
    <property type="match status" value="1"/>
</dbReference>
<protein>
    <submittedName>
        <fullName evidence="2">Uncharacterized protein</fullName>
    </submittedName>
</protein>
<dbReference type="Proteomes" id="UP000092462">
    <property type="component" value="Unassembled WGS sequence"/>
</dbReference>
<keyword evidence="3" id="KW-1185">Reference proteome</keyword>
<evidence type="ECO:0000313" key="3">
    <source>
        <dbReference type="Proteomes" id="UP000092462"/>
    </source>
</evidence>
<accession>A0A1B0D7P6</accession>
<dbReference type="EnsemblMetazoa" id="PPAI003569-RA">
    <property type="protein sequence ID" value="PPAI003569-PA"/>
    <property type="gene ID" value="PPAI003569"/>
</dbReference>
<dbReference type="EMBL" id="AJVK01027088">
    <property type="status" value="NOT_ANNOTATED_CDS"/>
    <property type="molecule type" value="Genomic_DNA"/>
</dbReference>
<dbReference type="AlphaFoldDB" id="A0A1B0D7P6"/>
<dbReference type="VEuPathDB" id="VectorBase:PPAPM1_011402"/>
<organism evidence="2 3">
    <name type="scientific">Phlebotomus papatasi</name>
    <name type="common">Sandfly</name>
    <dbReference type="NCBI Taxonomy" id="29031"/>
    <lineage>
        <taxon>Eukaryota</taxon>
        <taxon>Metazoa</taxon>
        <taxon>Ecdysozoa</taxon>
        <taxon>Arthropoda</taxon>
        <taxon>Hexapoda</taxon>
        <taxon>Insecta</taxon>
        <taxon>Pterygota</taxon>
        <taxon>Neoptera</taxon>
        <taxon>Endopterygota</taxon>
        <taxon>Diptera</taxon>
        <taxon>Nematocera</taxon>
        <taxon>Psychodoidea</taxon>
        <taxon>Psychodidae</taxon>
        <taxon>Phlebotomus</taxon>
        <taxon>Phlebotomus</taxon>
    </lineage>
</organism>
<dbReference type="VEuPathDB" id="VectorBase:PPAI003569"/>
<evidence type="ECO:0000256" key="1">
    <source>
        <dbReference type="SAM" id="MobiDB-lite"/>
    </source>
</evidence>
<sequence>MIPFWVGDLKQKIASLEANLEKKEQDLQRTNQKLQIATQREAELVADISVKNDQITFFEKGEAKYREAIEELSEELSAIRTSRVRRESIKIQELNAANTSLRGDTAELEKQNSALQRENANLKSEMSSLRDEVASLEGRKDK</sequence>
<dbReference type="EMBL" id="AJVK01027089">
    <property type="status" value="NOT_ANNOTATED_CDS"/>
    <property type="molecule type" value="Genomic_DNA"/>
</dbReference>
<proteinExistence type="predicted"/>
<feature type="compositionally biased region" description="Basic and acidic residues" evidence="1">
    <location>
        <begin position="128"/>
        <end position="142"/>
    </location>
</feature>
<evidence type="ECO:0000313" key="2">
    <source>
        <dbReference type="EnsemblMetazoa" id="PPAI003569-PA"/>
    </source>
</evidence>
<reference evidence="2" key="1">
    <citation type="submission" date="2022-08" db="UniProtKB">
        <authorList>
            <consortium name="EnsemblMetazoa"/>
        </authorList>
    </citation>
    <scope>IDENTIFICATION</scope>
    <source>
        <strain evidence="2">Israel</strain>
    </source>
</reference>